<organism evidence="2 3">
    <name type="scientific">Streptomyces luteosporeus</name>
    <dbReference type="NCBI Taxonomy" id="173856"/>
    <lineage>
        <taxon>Bacteria</taxon>
        <taxon>Bacillati</taxon>
        <taxon>Actinomycetota</taxon>
        <taxon>Actinomycetes</taxon>
        <taxon>Kitasatosporales</taxon>
        <taxon>Streptomycetaceae</taxon>
        <taxon>Streptomyces</taxon>
    </lineage>
</organism>
<evidence type="ECO:0000313" key="2">
    <source>
        <dbReference type="EMBL" id="GAA2716801.1"/>
    </source>
</evidence>
<proteinExistence type="predicted"/>
<accession>A0ABN3TRW3</accession>
<keyword evidence="3" id="KW-1185">Reference proteome</keyword>
<comment type="caution">
    <text evidence="2">The sequence shown here is derived from an EMBL/GenBank/DDBJ whole genome shotgun (WGS) entry which is preliminary data.</text>
</comment>
<dbReference type="EMBL" id="BAAASL010000009">
    <property type="protein sequence ID" value="GAA2716801.1"/>
    <property type="molecule type" value="Genomic_DNA"/>
</dbReference>
<evidence type="ECO:0000313" key="3">
    <source>
        <dbReference type="Proteomes" id="UP001500886"/>
    </source>
</evidence>
<protein>
    <submittedName>
        <fullName evidence="2">Uncharacterized protein</fullName>
    </submittedName>
</protein>
<name>A0ABN3TRW3_9ACTN</name>
<sequence length="90" mass="9583">MKGIVIVYEFDRPVTAADADAAGEDAAAPHLVHAAPTAPGSSSAGPRTFCGRDTFDMKSTPWQPSADSWYPPQYADRVCAACDTAMEDEF</sequence>
<gene>
    <name evidence="2" type="ORF">GCM10010315_28640</name>
</gene>
<dbReference type="Proteomes" id="UP001500886">
    <property type="component" value="Unassembled WGS sequence"/>
</dbReference>
<reference evidence="2 3" key="1">
    <citation type="journal article" date="2019" name="Int. J. Syst. Evol. Microbiol.">
        <title>The Global Catalogue of Microorganisms (GCM) 10K type strain sequencing project: providing services to taxonomists for standard genome sequencing and annotation.</title>
        <authorList>
            <consortium name="The Broad Institute Genomics Platform"/>
            <consortium name="The Broad Institute Genome Sequencing Center for Infectious Disease"/>
            <person name="Wu L."/>
            <person name="Ma J."/>
        </authorList>
    </citation>
    <scope>NUCLEOTIDE SEQUENCE [LARGE SCALE GENOMIC DNA]</scope>
    <source>
        <strain evidence="2 3">JCM 4542</strain>
    </source>
</reference>
<evidence type="ECO:0000256" key="1">
    <source>
        <dbReference type="SAM" id="MobiDB-lite"/>
    </source>
</evidence>
<dbReference type="RefSeq" id="WP_344435540.1">
    <property type="nucleotide sequence ID" value="NZ_BAAASL010000009.1"/>
</dbReference>
<feature type="compositionally biased region" description="Low complexity" evidence="1">
    <location>
        <begin position="30"/>
        <end position="46"/>
    </location>
</feature>
<feature type="region of interest" description="Disordered" evidence="1">
    <location>
        <begin position="30"/>
        <end position="50"/>
    </location>
</feature>